<feature type="compositionally biased region" description="Polar residues" evidence="13">
    <location>
        <begin position="767"/>
        <end position="780"/>
    </location>
</feature>
<keyword evidence="6 11" id="KW-0378">Hydrolase</keyword>
<dbReference type="EC" id="3.1.1.5" evidence="3 12"/>
<dbReference type="PANTHER" id="PTHR14226">
    <property type="entry name" value="NEUROPATHY TARGET ESTERASE/SWISS CHEESE D.MELANOGASTER"/>
    <property type="match status" value="1"/>
</dbReference>
<proteinExistence type="inferred from homology"/>
<dbReference type="CDD" id="cd00038">
    <property type="entry name" value="CAP_ED"/>
    <property type="match status" value="3"/>
</dbReference>
<feature type="compositionally biased region" description="Polar residues" evidence="13">
    <location>
        <begin position="835"/>
        <end position="845"/>
    </location>
</feature>
<keyword evidence="7 11" id="KW-0442">Lipid degradation</keyword>
<keyword evidence="12" id="KW-0256">Endoplasmic reticulum</keyword>
<dbReference type="PANTHER" id="PTHR14226:SF29">
    <property type="entry name" value="NEUROPATHY TARGET ESTERASE SWS"/>
    <property type="match status" value="1"/>
</dbReference>
<dbReference type="InterPro" id="IPR002641">
    <property type="entry name" value="PNPLA_dom"/>
</dbReference>
<dbReference type="PROSITE" id="PS01237">
    <property type="entry name" value="UPF0028"/>
    <property type="match status" value="1"/>
</dbReference>
<dbReference type="GO" id="GO:0046470">
    <property type="term" value="P:phosphatidylcholine metabolic process"/>
    <property type="evidence" value="ECO:0007669"/>
    <property type="project" value="InterPro"/>
</dbReference>
<reference evidence="16 17" key="2">
    <citation type="submission" date="2016-05" db="EMBL/GenBank/DDBJ databases">
        <title>Lineage-specific infection strategies underlie the spectrum of fungal disease in amphibians.</title>
        <authorList>
            <person name="Cuomo C.A."/>
            <person name="Farrer R.A."/>
            <person name="James T."/>
            <person name="Longcore J."/>
            <person name="Birren B."/>
        </authorList>
    </citation>
    <scope>NUCLEOTIDE SEQUENCE [LARGE SCALE GENOMIC DNA]</scope>
    <source>
        <strain evidence="16 17">JEL423</strain>
    </source>
</reference>
<feature type="compositionally biased region" description="Polar residues" evidence="13">
    <location>
        <begin position="632"/>
        <end position="642"/>
    </location>
</feature>
<feature type="compositionally biased region" description="Polar residues" evidence="13">
    <location>
        <begin position="321"/>
        <end position="331"/>
    </location>
</feature>
<evidence type="ECO:0000313" key="16">
    <source>
        <dbReference type="EMBL" id="OAJ39962.1"/>
    </source>
</evidence>
<dbReference type="Gene3D" id="3.40.1090.10">
    <property type="entry name" value="Cytosolic phospholipase A2 catalytic domain"/>
    <property type="match status" value="2"/>
</dbReference>
<comment type="similarity">
    <text evidence="2 12">Belongs to the NTE family.</text>
</comment>
<feature type="short sequence motif" description="GXSXG" evidence="11">
    <location>
        <begin position="1243"/>
        <end position="1247"/>
    </location>
</feature>
<dbReference type="InterPro" id="IPR050301">
    <property type="entry name" value="NTE"/>
</dbReference>
<evidence type="ECO:0000256" key="1">
    <source>
        <dbReference type="ARBA" id="ARBA00004370"/>
    </source>
</evidence>
<dbReference type="SUPFAM" id="SSF52151">
    <property type="entry name" value="FabD/lysophospholipase-like"/>
    <property type="match status" value="1"/>
</dbReference>
<feature type="short sequence motif" description="DGA/G" evidence="11">
    <location>
        <begin position="1367"/>
        <end position="1369"/>
    </location>
</feature>
<dbReference type="eggNOG" id="KOG2968">
    <property type="taxonomic scope" value="Eukaryota"/>
</dbReference>
<dbReference type="Proteomes" id="UP000077115">
    <property type="component" value="Unassembled WGS sequence"/>
</dbReference>
<evidence type="ECO:0000256" key="2">
    <source>
        <dbReference type="ARBA" id="ARBA00006636"/>
    </source>
</evidence>
<keyword evidence="5 12" id="KW-0812">Transmembrane</keyword>
<dbReference type="Pfam" id="PF00027">
    <property type="entry name" value="cNMP_binding"/>
    <property type="match status" value="2"/>
</dbReference>
<dbReference type="InterPro" id="IPR018490">
    <property type="entry name" value="cNMP-bd_dom_sf"/>
</dbReference>
<evidence type="ECO:0000256" key="8">
    <source>
        <dbReference type="ARBA" id="ARBA00022989"/>
    </source>
</evidence>
<protein>
    <recommendedName>
        <fullName evidence="4 12">Lysophospholipase NTE1</fullName>
        <ecNumber evidence="3 12">3.1.1.5</ecNumber>
    </recommendedName>
    <alternativeName>
        <fullName evidence="12">Intracellular phospholipase B</fullName>
    </alternativeName>
</protein>
<dbReference type="VEuPathDB" id="FungiDB:BDEG_23753"/>
<dbReference type="Gene3D" id="2.60.120.10">
    <property type="entry name" value="Jelly Rolls"/>
    <property type="match status" value="3"/>
</dbReference>
<keyword evidence="10 12" id="KW-0472">Membrane</keyword>
<evidence type="ECO:0000259" key="14">
    <source>
        <dbReference type="PROSITE" id="PS50042"/>
    </source>
</evidence>
<dbReference type="GO" id="GO:0005789">
    <property type="term" value="C:endoplasmic reticulum membrane"/>
    <property type="evidence" value="ECO:0007669"/>
    <property type="project" value="UniProtKB-SubCell"/>
</dbReference>
<feature type="transmembrane region" description="Helical" evidence="12">
    <location>
        <begin position="74"/>
        <end position="92"/>
    </location>
</feature>
<evidence type="ECO:0000256" key="11">
    <source>
        <dbReference type="PROSITE-ProRule" id="PRU01161"/>
    </source>
</evidence>
<dbReference type="InterPro" id="IPR014710">
    <property type="entry name" value="RmlC-like_jellyroll"/>
</dbReference>
<dbReference type="InterPro" id="IPR018488">
    <property type="entry name" value="cNMP-bd_CS"/>
</dbReference>
<dbReference type="PROSITE" id="PS51635">
    <property type="entry name" value="PNPLA"/>
    <property type="match status" value="1"/>
</dbReference>
<dbReference type="InterPro" id="IPR016035">
    <property type="entry name" value="Acyl_Trfase/lysoPLipase"/>
</dbReference>
<feature type="region of interest" description="Disordered" evidence="13">
    <location>
        <begin position="321"/>
        <end position="352"/>
    </location>
</feature>
<keyword evidence="9 11" id="KW-0443">Lipid metabolism</keyword>
<evidence type="ECO:0000256" key="3">
    <source>
        <dbReference type="ARBA" id="ARBA00013274"/>
    </source>
</evidence>
<evidence type="ECO:0000256" key="6">
    <source>
        <dbReference type="ARBA" id="ARBA00022801"/>
    </source>
</evidence>
<dbReference type="InterPro" id="IPR001423">
    <property type="entry name" value="LysoPLipase_patatin_CS"/>
</dbReference>
<feature type="transmembrane region" description="Helical" evidence="12">
    <location>
        <begin position="42"/>
        <end position="62"/>
    </location>
</feature>
<evidence type="ECO:0000256" key="12">
    <source>
        <dbReference type="RuleBase" id="RU362043"/>
    </source>
</evidence>
<dbReference type="GO" id="GO:0004622">
    <property type="term" value="F:phosphatidylcholine lysophospholipase activity"/>
    <property type="evidence" value="ECO:0007669"/>
    <property type="project" value="UniProtKB-EC"/>
</dbReference>
<dbReference type="OrthoDB" id="421051at2759"/>
<feature type="domain" description="PNPLA" evidence="15">
    <location>
        <begin position="1212"/>
        <end position="1380"/>
    </location>
</feature>
<evidence type="ECO:0000259" key="15">
    <source>
        <dbReference type="PROSITE" id="PS51635"/>
    </source>
</evidence>
<comment type="subcellular location">
    <subcellularLocation>
        <location evidence="12">Endoplasmic reticulum membrane</location>
    </subcellularLocation>
    <subcellularLocation>
        <location evidence="1">Membrane</location>
    </subcellularLocation>
</comment>
<evidence type="ECO:0000313" key="17">
    <source>
        <dbReference type="Proteomes" id="UP000077115"/>
    </source>
</evidence>
<feature type="active site" description="Proton acceptor" evidence="11">
    <location>
        <position position="1367"/>
    </location>
</feature>
<accession>A0A177WJI1</accession>
<gene>
    <name evidence="16" type="ORF">BDEG_23753</name>
</gene>
<evidence type="ECO:0000256" key="9">
    <source>
        <dbReference type="ARBA" id="ARBA00023098"/>
    </source>
</evidence>
<comment type="function">
    <text evidence="12">Intracellular phospholipase B that catalyzes the double deacylation of phosphatidylcholine (PC) to glycerophosphocholine (GroPCho). Plays an important role in membrane lipid homeostasis.</text>
</comment>
<keyword evidence="8 12" id="KW-1133">Transmembrane helix</keyword>
<name>A0A177WJI1_BATDL</name>
<dbReference type="GO" id="GO:0016042">
    <property type="term" value="P:lipid catabolic process"/>
    <property type="evidence" value="ECO:0007669"/>
    <property type="project" value="UniProtKB-UniRule"/>
</dbReference>
<dbReference type="SMART" id="SM00100">
    <property type="entry name" value="cNMP"/>
    <property type="match status" value="3"/>
</dbReference>
<feature type="domain" description="Cyclic nucleotide-binding" evidence="14">
    <location>
        <begin position="924"/>
        <end position="1014"/>
    </location>
</feature>
<feature type="region of interest" description="Disordered" evidence="13">
    <location>
        <begin position="435"/>
        <end position="463"/>
    </location>
</feature>
<evidence type="ECO:0000256" key="7">
    <source>
        <dbReference type="ARBA" id="ARBA00022963"/>
    </source>
</evidence>
<dbReference type="InterPro" id="IPR000595">
    <property type="entry name" value="cNMP-bd_dom"/>
</dbReference>
<dbReference type="EMBL" id="DS022303">
    <property type="protein sequence ID" value="OAJ39962.1"/>
    <property type="molecule type" value="Genomic_DNA"/>
</dbReference>
<feature type="active site" description="Nucleophile" evidence="11">
    <location>
        <position position="1245"/>
    </location>
</feature>
<reference evidence="16 17" key="1">
    <citation type="submission" date="2006-10" db="EMBL/GenBank/DDBJ databases">
        <title>The Genome Sequence of Batrachochytrium dendrobatidis JEL423.</title>
        <authorList>
            <consortium name="The Broad Institute Genome Sequencing Platform"/>
            <person name="Birren B."/>
            <person name="Lander E."/>
            <person name="Galagan J."/>
            <person name="Cuomo C."/>
            <person name="Devon K."/>
            <person name="Jaffe D."/>
            <person name="Butler J."/>
            <person name="Alvarez P."/>
            <person name="Gnerre S."/>
            <person name="Grabherr M."/>
            <person name="Kleber M."/>
            <person name="Mauceli E."/>
            <person name="Brockman W."/>
            <person name="Young S."/>
            <person name="LaButti K."/>
            <person name="Sykes S."/>
            <person name="DeCaprio D."/>
            <person name="Crawford M."/>
            <person name="Koehrsen M."/>
            <person name="Engels R."/>
            <person name="Montgomery P."/>
            <person name="Pearson M."/>
            <person name="Howarth C."/>
            <person name="Larson L."/>
            <person name="White J."/>
            <person name="O'Leary S."/>
            <person name="Kodira C."/>
            <person name="Zeng Q."/>
            <person name="Yandava C."/>
            <person name="Alvarado L."/>
            <person name="Longcore J."/>
            <person name="James T."/>
        </authorList>
    </citation>
    <scope>NUCLEOTIDE SEQUENCE [LARGE SCALE GENOMIC DNA]</scope>
    <source>
        <strain evidence="16 17">JEL423</strain>
    </source>
</reference>
<feature type="region of interest" description="Disordered" evidence="13">
    <location>
        <begin position="576"/>
        <end position="597"/>
    </location>
</feature>
<dbReference type="STRING" id="403673.A0A177WJI1"/>
<feature type="domain" description="Cyclic nucleotide-binding" evidence="14">
    <location>
        <begin position="147"/>
        <end position="199"/>
    </location>
</feature>
<feature type="region of interest" description="Disordered" evidence="13">
    <location>
        <begin position="277"/>
        <end position="306"/>
    </location>
</feature>
<dbReference type="Pfam" id="PF24179">
    <property type="entry name" value="NTE_Ploop"/>
    <property type="match status" value="1"/>
</dbReference>
<dbReference type="PROSITE" id="PS00888">
    <property type="entry name" value="CNMP_BINDING_1"/>
    <property type="match status" value="1"/>
</dbReference>
<evidence type="ECO:0000256" key="10">
    <source>
        <dbReference type="ARBA" id="ARBA00023136"/>
    </source>
</evidence>
<feature type="short sequence motif" description="GXGXXG" evidence="11">
    <location>
        <begin position="1216"/>
        <end position="1221"/>
    </location>
</feature>
<feature type="region of interest" description="Disordered" evidence="13">
    <location>
        <begin position="755"/>
        <end position="780"/>
    </location>
</feature>
<feature type="region of interest" description="Disordered" evidence="13">
    <location>
        <begin position="632"/>
        <end position="667"/>
    </location>
</feature>
<evidence type="ECO:0000256" key="13">
    <source>
        <dbReference type="SAM" id="MobiDB-lite"/>
    </source>
</evidence>
<dbReference type="SUPFAM" id="SSF51206">
    <property type="entry name" value="cAMP-binding domain-like"/>
    <property type="match status" value="3"/>
</dbReference>
<sequence>MVNEPLDSQSTTTVTAQPIISIGKPSDDHDTQTSALSDTATIVALILRLIFGHTPWLVYRFLSYTVTATITLDLWSVLGLLSLISLVVYLLIRYRLLNTYTHLKTPAPIAPRAPFDLQPDATLDDDTDLNKGYPDEFMNAFLSSIKVFGYLDKPVFHELARHLQTRKLKTGEILFDEDSEDRDFYVVVDGCVQIYLKGNSNALARHSLGSNSRDHLDEYGDFEDRSDSDDPEDEFSGHHLLNEVKAGETVSSLFTILSLFTEDFELSTLMQPHSAATNLNESHGTSFSSKHSGFPQAQSPAFSTQLDSDESAWLRFNHLQQDSSIDSTPTPETAHPDAKPRVFPSAEANPASDPAIHQHLEKKDTSAKKQPQDVLPRLTNLQPTQSPSGHALGYIPQNVFPSLRRRNSTSAFSDVESSHGVESVDGSVAAESGIAHGLDGSEDHKHFTHPTSGNHIPKRKHRSVHPGIITRASSPTTLAVIPAQAFRKLTEKFPNAAAHIVQVILTRFQRVTFLTLYRYLGLSKELLKIERQVNQFSGYGLPTDLFPPEILHDLRLRTIRKRRGINNTFVTNEVDSSNGNEVDRRMSEMPGSRGTYNVNDDTASLTISMGLTHSQQRNHRRAHRNVVEINEYNNTADSSENDTAGPAKPPRKPNAKSSYRPTRLNDEADGPIKEAVFKCIAQLIGMRPYVAPYGYQRQYSLHEQIPNRTGSMATSGFRQSGPPGHSNLAPMTDRLYYSRSRTSWKPTSSTVFSIGSARASHPKTPDETTSPSNSTGNFSIDSSDQVEIDIMYFEHGQTLVKEGERGAGLYFVLDGVLEASMSTSNSQLFPIRTGDASQNSNPSSRGKSRRNLFLIHPGGLAGYLAALTGQTSFVTIKAKTDAHVGFMSKQVLDKYVERFPDILLCLAKRLVNQLSPLVLHIDVALEWGQVNAGQVLCRQGEPSTSIYIVLTGRLRAIVERSRNGIESLDILGEYGQLESVGEMEVLMDAPRTATIHAIRDTEVAIMPKTLFNALAIGHPEITISIARIIAARSTQSFLGKMGPGQQPSFNMRGSPDSGNNNVNLKTVAILPVTSIVPVFEFADHIRDALQLIGASVAFLNTASVMRELGKHAFTRLGRLKLMSWLSEQEESHRLVLYVADGGMNLNTPKLLNKTTQKQLTLINLKSHFQRVYTSMYPMNSTGKKSSAPNIYSGVRSDFARLARRLLSKSIGLVLGGGGARGFAHIGVIRAFEEAGIPVDMIGGTSMGSFVGGCYARENDHVSVYGRAKMLGGRLGSTWRSLIDLTYPITAIFTGKSFCHEFNRGIWKVFSDTQIEDCWISYFAVTTNLNWSRMEVHQTGYMWRYIRASMSLSGYLPPLCDHGSMLLDGGYINNLPADIMHSLGAHTIIAVDVSLADDTSPVSYGDSVSGWWMLLSKLNPFPQSYSFRPPEIADIQSRLTYISSVKQLEDAKRIDGCLYIHPPVAAYTAMDFKKFKEIVEVGYKFGQTVVQEWHNNGTLQRQLGVTLADSVERKLRGGRRASI</sequence>
<feature type="domain" description="Cyclic nucleotide-binding" evidence="14">
    <location>
        <begin position="792"/>
        <end position="913"/>
    </location>
</feature>
<dbReference type="PROSITE" id="PS50042">
    <property type="entry name" value="CNMP_BINDING_3"/>
    <property type="match status" value="3"/>
</dbReference>
<comment type="catalytic activity">
    <reaction evidence="12">
        <text>a 1-acyl-sn-glycero-3-phosphocholine + H2O = sn-glycerol 3-phosphocholine + a fatty acid + H(+)</text>
        <dbReference type="Rhea" id="RHEA:15177"/>
        <dbReference type="ChEBI" id="CHEBI:15377"/>
        <dbReference type="ChEBI" id="CHEBI:15378"/>
        <dbReference type="ChEBI" id="CHEBI:16870"/>
        <dbReference type="ChEBI" id="CHEBI:28868"/>
        <dbReference type="ChEBI" id="CHEBI:58168"/>
        <dbReference type="EC" id="3.1.1.5"/>
    </reaction>
</comment>
<dbReference type="InterPro" id="IPR056556">
    <property type="entry name" value="NTE1_P-loop_dom"/>
</dbReference>
<evidence type="ECO:0000256" key="5">
    <source>
        <dbReference type="ARBA" id="ARBA00022692"/>
    </source>
</evidence>
<feature type="region of interest" description="Disordered" evidence="13">
    <location>
        <begin position="828"/>
        <end position="848"/>
    </location>
</feature>
<organism evidence="16 17">
    <name type="scientific">Batrachochytrium dendrobatidis (strain JEL423)</name>
    <dbReference type="NCBI Taxonomy" id="403673"/>
    <lineage>
        <taxon>Eukaryota</taxon>
        <taxon>Fungi</taxon>
        <taxon>Fungi incertae sedis</taxon>
        <taxon>Chytridiomycota</taxon>
        <taxon>Chytridiomycota incertae sedis</taxon>
        <taxon>Chytridiomycetes</taxon>
        <taxon>Rhizophydiales</taxon>
        <taxon>Rhizophydiales incertae sedis</taxon>
        <taxon>Batrachochytrium</taxon>
    </lineage>
</organism>
<dbReference type="Pfam" id="PF01734">
    <property type="entry name" value="Patatin"/>
    <property type="match status" value="1"/>
</dbReference>
<evidence type="ECO:0000256" key="4">
    <source>
        <dbReference type="ARBA" id="ARBA00018317"/>
    </source>
</evidence>